<name>A0ABT4KBK9_9HYPH</name>
<accession>A0ABT4KBK9</accession>
<organism evidence="2 3">
    <name type="scientific">Sinorhizobium psoraleae</name>
    <dbReference type="NCBI Taxonomy" id="520838"/>
    <lineage>
        <taxon>Bacteria</taxon>
        <taxon>Pseudomonadati</taxon>
        <taxon>Pseudomonadota</taxon>
        <taxon>Alphaproteobacteria</taxon>
        <taxon>Hyphomicrobiales</taxon>
        <taxon>Rhizobiaceae</taxon>
        <taxon>Sinorhizobium/Ensifer group</taxon>
        <taxon>Sinorhizobium</taxon>
    </lineage>
</organism>
<proteinExistence type="predicted"/>
<protein>
    <submittedName>
        <fullName evidence="2">DUF2312 domain-containing protein</fullName>
    </submittedName>
</protein>
<comment type="caution">
    <text evidence="2">The sequence shown here is derived from an EMBL/GenBank/DDBJ whole genome shotgun (WGS) entry which is preliminary data.</text>
</comment>
<keyword evidence="3" id="KW-1185">Reference proteome</keyword>
<dbReference type="InterPro" id="IPR046367">
    <property type="entry name" value="GapR-like_DNA-bd"/>
</dbReference>
<evidence type="ECO:0000259" key="1">
    <source>
        <dbReference type="Pfam" id="PF10073"/>
    </source>
</evidence>
<dbReference type="RefSeq" id="WP_269275837.1">
    <property type="nucleotide sequence ID" value="NZ_JAPVOI010000004.1"/>
</dbReference>
<sequence length="140" mass="15924">MSSDGQLKAFIDRVLRLQEEQDALGQDIRDIHAEAKASGFDKTVKPGDVVAYLRKTFDKKGRDAIENRGAIFSENVSRRLRAALARCMHVEEQHLRRREAGRDGRSRRPVRVGRKALIATVDIMIAREEAEETLKALDQR</sequence>
<dbReference type="Pfam" id="PF10073">
    <property type="entry name" value="GapR_DNA-bd"/>
    <property type="match status" value="1"/>
</dbReference>
<dbReference type="EMBL" id="JAPVOI010000004">
    <property type="protein sequence ID" value="MCZ4089297.1"/>
    <property type="molecule type" value="Genomic_DNA"/>
</dbReference>
<evidence type="ECO:0000313" key="2">
    <source>
        <dbReference type="EMBL" id="MCZ4089297.1"/>
    </source>
</evidence>
<gene>
    <name evidence="2" type="ORF">O3W52_04250</name>
</gene>
<dbReference type="Proteomes" id="UP001079430">
    <property type="component" value="Unassembled WGS sequence"/>
</dbReference>
<evidence type="ECO:0000313" key="3">
    <source>
        <dbReference type="Proteomes" id="UP001079430"/>
    </source>
</evidence>
<reference evidence="2" key="1">
    <citation type="submission" date="2022-10" db="EMBL/GenBank/DDBJ databases">
        <title>Whole genome sequencing of three plant growth promoting bacteria isolated from Vachellia tortilis subsp. raddiana in Morocco.</title>
        <authorList>
            <person name="Hnini M."/>
            <person name="Zouagui R."/>
            <person name="Zouagui H."/>
            <person name="Chemao Elfihri M.-W."/>
            <person name="Ibrahimi A."/>
            <person name="Sbabou L."/>
            <person name="Aurag J."/>
        </authorList>
    </citation>
    <scope>NUCLEOTIDE SEQUENCE</scope>
    <source>
        <strain evidence="2">LMR678</strain>
    </source>
</reference>
<feature type="domain" description="GapR-like DNA-binding" evidence="1">
    <location>
        <begin position="4"/>
        <end position="44"/>
    </location>
</feature>